<feature type="region of interest" description="Disordered" evidence="1">
    <location>
        <begin position="37"/>
        <end position="58"/>
    </location>
</feature>
<keyword evidence="3" id="KW-1185">Reference proteome</keyword>
<evidence type="ECO:0000313" key="2">
    <source>
        <dbReference type="EMBL" id="KAF2640559.1"/>
    </source>
</evidence>
<accession>A0A6A6RYC1</accession>
<organism evidence="2 3">
    <name type="scientific">Massarina eburnea CBS 473.64</name>
    <dbReference type="NCBI Taxonomy" id="1395130"/>
    <lineage>
        <taxon>Eukaryota</taxon>
        <taxon>Fungi</taxon>
        <taxon>Dikarya</taxon>
        <taxon>Ascomycota</taxon>
        <taxon>Pezizomycotina</taxon>
        <taxon>Dothideomycetes</taxon>
        <taxon>Pleosporomycetidae</taxon>
        <taxon>Pleosporales</taxon>
        <taxon>Massarineae</taxon>
        <taxon>Massarinaceae</taxon>
        <taxon>Massarina</taxon>
    </lineage>
</organism>
<reference evidence="2" key="1">
    <citation type="journal article" date="2020" name="Stud. Mycol.">
        <title>101 Dothideomycetes genomes: a test case for predicting lifestyles and emergence of pathogens.</title>
        <authorList>
            <person name="Haridas S."/>
            <person name="Albert R."/>
            <person name="Binder M."/>
            <person name="Bloem J."/>
            <person name="Labutti K."/>
            <person name="Salamov A."/>
            <person name="Andreopoulos B."/>
            <person name="Baker S."/>
            <person name="Barry K."/>
            <person name="Bills G."/>
            <person name="Bluhm B."/>
            <person name="Cannon C."/>
            <person name="Castanera R."/>
            <person name="Culley D."/>
            <person name="Daum C."/>
            <person name="Ezra D."/>
            <person name="Gonzalez J."/>
            <person name="Henrissat B."/>
            <person name="Kuo A."/>
            <person name="Liang C."/>
            <person name="Lipzen A."/>
            <person name="Lutzoni F."/>
            <person name="Magnuson J."/>
            <person name="Mondo S."/>
            <person name="Nolan M."/>
            <person name="Ohm R."/>
            <person name="Pangilinan J."/>
            <person name="Park H.-J."/>
            <person name="Ramirez L."/>
            <person name="Alfaro M."/>
            <person name="Sun H."/>
            <person name="Tritt A."/>
            <person name="Yoshinaga Y."/>
            <person name="Zwiers L.-H."/>
            <person name="Turgeon B."/>
            <person name="Goodwin S."/>
            <person name="Spatafora J."/>
            <person name="Crous P."/>
            <person name="Grigoriev I."/>
        </authorList>
    </citation>
    <scope>NUCLEOTIDE SEQUENCE</scope>
    <source>
        <strain evidence="2">CBS 473.64</strain>
    </source>
</reference>
<protein>
    <submittedName>
        <fullName evidence="2">Uncharacterized protein</fullName>
    </submittedName>
</protein>
<proteinExistence type="predicted"/>
<sequence length="80" mass="9307">MHIVATIFYAQRCSQSTSSTGKKKICSRRLHQQRDLAIKESRTGKEEEEDRTQPHWKRSADVQTLFGSTRFRGRPSSLRI</sequence>
<evidence type="ECO:0000256" key="1">
    <source>
        <dbReference type="SAM" id="MobiDB-lite"/>
    </source>
</evidence>
<dbReference type="Proteomes" id="UP000799753">
    <property type="component" value="Unassembled WGS sequence"/>
</dbReference>
<dbReference type="AlphaFoldDB" id="A0A6A6RYC1"/>
<name>A0A6A6RYC1_9PLEO</name>
<dbReference type="EMBL" id="MU006784">
    <property type="protein sequence ID" value="KAF2640559.1"/>
    <property type="molecule type" value="Genomic_DNA"/>
</dbReference>
<evidence type="ECO:0000313" key="3">
    <source>
        <dbReference type="Proteomes" id="UP000799753"/>
    </source>
</evidence>
<gene>
    <name evidence="2" type="ORF">P280DRAFT_321835</name>
</gene>